<keyword evidence="1" id="KW-0175">Coiled coil</keyword>
<proteinExistence type="predicted"/>
<evidence type="ECO:0000313" key="3">
    <source>
        <dbReference type="Proteomes" id="UP000078504"/>
    </source>
</evidence>
<feature type="coiled-coil region" evidence="1">
    <location>
        <begin position="43"/>
        <end position="70"/>
    </location>
</feature>
<sequence>MHQHLKVKDLVAAAYAAVPTLPPAEAKLMREVATRLSVTFTALTESLELRKALTKERDALNQQVVNLAVDNAAFKSEARGAGNEH</sequence>
<evidence type="ECO:0000256" key="1">
    <source>
        <dbReference type="SAM" id="Coils"/>
    </source>
</evidence>
<dbReference type="Proteomes" id="UP000078504">
    <property type="component" value="Unassembled WGS sequence"/>
</dbReference>
<dbReference type="AlphaFoldDB" id="A0A1B7I5B2"/>
<evidence type="ECO:0000313" key="2">
    <source>
        <dbReference type="EMBL" id="OAT23536.1"/>
    </source>
</evidence>
<comment type="caution">
    <text evidence="2">The sequence shown here is derived from an EMBL/GenBank/DDBJ whole genome shotgun (WGS) entry which is preliminary data.</text>
</comment>
<gene>
    <name evidence="2" type="ORF">M977_00445</name>
</gene>
<organism evidence="2 3">
    <name type="scientific">Buttiauxella gaviniae ATCC 51604</name>
    <dbReference type="NCBI Taxonomy" id="1354253"/>
    <lineage>
        <taxon>Bacteria</taxon>
        <taxon>Pseudomonadati</taxon>
        <taxon>Pseudomonadota</taxon>
        <taxon>Gammaproteobacteria</taxon>
        <taxon>Enterobacterales</taxon>
        <taxon>Enterobacteriaceae</taxon>
        <taxon>Buttiauxella</taxon>
    </lineage>
</organism>
<reference evidence="2 3" key="1">
    <citation type="submission" date="2016-04" db="EMBL/GenBank/DDBJ databases">
        <title>ATOL: Assembling a taxonomically balanced genome-scale reconstruction of the evolutionary history of the Enterobacteriaceae.</title>
        <authorList>
            <person name="Plunkett G.III."/>
            <person name="Neeno-Eckwall E.C."/>
            <person name="Glasner J.D."/>
            <person name="Perna N.T."/>
        </authorList>
    </citation>
    <scope>NUCLEOTIDE SEQUENCE [LARGE SCALE GENOMIC DNA]</scope>
    <source>
        <strain evidence="2 3">ATCC 51604</strain>
    </source>
</reference>
<name>A0A1B7I5B2_9ENTR</name>
<dbReference type="EMBL" id="LXEP01000004">
    <property type="protein sequence ID" value="OAT23536.1"/>
    <property type="molecule type" value="Genomic_DNA"/>
</dbReference>
<protein>
    <submittedName>
        <fullName evidence="2">Uncharacterized protein</fullName>
    </submittedName>
</protein>
<dbReference type="RefSeq" id="WP_064511912.1">
    <property type="nucleotide sequence ID" value="NZ_LXEP01000004.1"/>
</dbReference>
<accession>A0A1B7I5B2</accession>
<dbReference type="PATRIC" id="fig|1354253.4.peg.456"/>